<dbReference type="SMART" id="SM00273">
    <property type="entry name" value="ENTH"/>
    <property type="match status" value="1"/>
</dbReference>
<dbReference type="Pfam" id="PF01417">
    <property type="entry name" value="ENTH"/>
    <property type="match status" value="1"/>
</dbReference>
<dbReference type="PANTHER" id="PTHR12276:SF45">
    <property type="entry name" value="CLATHRIN INTERACTOR 1"/>
    <property type="match status" value="1"/>
</dbReference>
<dbReference type="EMBL" id="HBKP01011901">
    <property type="protein sequence ID" value="CAE2219011.1"/>
    <property type="molecule type" value="Transcribed_RNA"/>
</dbReference>
<reference evidence="3" key="1">
    <citation type="submission" date="2021-01" db="EMBL/GenBank/DDBJ databases">
        <authorList>
            <person name="Corre E."/>
            <person name="Pelletier E."/>
            <person name="Niang G."/>
            <person name="Scheremetjew M."/>
            <person name="Finn R."/>
            <person name="Kale V."/>
            <person name="Holt S."/>
            <person name="Cochrane G."/>
            <person name="Meng A."/>
            <person name="Brown T."/>
            <person name="Cohen L."/>
        </authorList>
    </citation>
    <scope>NUCLEOTIDE SEQUENCE</scope>
    <source>
        <strain evidence="3">DIVA3 518/3/11/1/6</strain>
    </source>
</reference>
<name>A0A6U1UHQ3_9EUKA</name>
<accession>A0A6U1UHQ3</accession>
<dbReference type="AlphaFoldDB" id="A0A6U1UHQ3"/>
<dbReference type="GO" id="GO:0005543">
    <property type="term" value="F:phospholipid binding"/>
    <property type="evidence" value="ECO:0007669"/>
    <property type="project" value="TreeGrafter"/>
</dbReference>
<dbReference type="GO" id="GO:0030276">
    <property type="term" value="F:clathrin binding"/>
    <property type="evidence" value="ECO:0007669"/>
    <property type="project" value="TreeGrafter"/>
</dbReference>
<feature type="domain" description="ENTH" evidence="1">
    <location>
        <begin position="1"/>
        <end position="126"/>
    </location>
</feature>
<dbReference type="PANTHER" id="PTHR12276">
    <property type="entry name" value="EPSIN/ENT-RELATED"/>
    <property type="match status" value="1"/>
</dbReference>
<dbReference type="GO" id="GO:0005886">
    <property type="term" value="C:plasma membrane"/>
    <property type="evidence" value="ECO:0007669"/>
    <property type="project" value="TreeGrafter"/>
</dbReference>
<evidence type="ECO:0000313" key="3">
    <source>
        <dbReference type="EMBL" id="CAE2219011.1"/>
    </source>
</evidence>
<dbReference type="InterPro" id="IPR013809">
    <property type="entry name" value="ENTH"/>
</dbReference>
<gene>
    <name evidence="2" type="ORF">VSP0166_LOCUS8332</name>
    <name evidence="3" type="ORF">VSP0166_LOCUS8333</name>
</gene>
<evidence type="ECO:0000313" key="2">
    <source>
        <dbReference type="EMBL" id="CAE2219008.1"/>
    </source>
</evidence>
<dbReference type="SUPFAM" id="SSF48464">
    <property type="entry name" value="ENTH/VHS domain"/>
    <property type="match status" value="1"/>
</dbReference>
<dbReference type="GO" id="GO:0030125">
    <property type="term" value="C:clathrin vesicle coat"/>
    <property type="evidence" value="ECO:0007669"/>
    <property type="project" value="TreeGrafter"/>
</dbReference>
<sequence>MGIKTFTKNVTSAQTTVDPPEGALKKLAVGTKNFVQFQDVMTTIWKRIGSSGKDYIHVQKGLLVLEYLLLHGSEQVLTESRVHQPEISTLTDFRSTHAADNGALIRERAYAVMKWLNDEEALKAKRAELAS</sequence>
<dbReference type="GO" id="GO:0005768">
    <property type="term" value="C:endosome"/>
    <property type="evidence" value="ECO:0007669"/>
    <property type="project" value="TreeGrafter"/>
</dbReference>
<evidence type="ECO:0000259" key="1">
    <source>
        <dbReference type="PROSITE" id="PS50942"/>
    </source>
</evidence>
<dbReference type="Gene3D" id="1.25.40.90">
    <property type="match status" value="1"/>
</dbReference>
<dbReference type="GO" id="GO:0006897">
    <property type="term" value="P:endocytosis"/>
    <property type="evidence" value="ECO:0007669"/>
    <property type="project" value="TreeGrafter"/>
</dbReference>
<dbReference type="InterPro" id="IPR008942">
    <property type="entry name" value="ENTH_VHS"/>
</dbReference>
<proteinExistence type="predicted"/>
<dbReference type="EMBL" id="HBKP01011900">
    <property type="protein sequence ID" value="CAE2219008.1"/>
    <property type="molecule type" value="Transcribed_RNA"/>
</dbReference>
<organism evidence="3">
    <name type="scientific">Vannella robusta</name>
    <dbReference type="NCBI Taxonomy" id="1487602"/>
    <lineage>
        <taxon>Eukaryota</taxon>
        <taxon>Amoebozoa</taxon>
        <taxon>Discosea</taxon>
        <taxon>Flabellinia</taxon>
        <taxon>Vannellidae</taxon>
        <taxon>Vannella</taxon>
    </lineage>
</organism>
<dbReference type="PROSITE" id="PS50942">
    <property type="entry name" value="ENTH"/>
    <property type="match status" value="1"/>
</dbReference>
<protein>
    <recommendedName>
        <fullName evidence="1">ENTH domain-containing protein</fullName>
    </recommendedName>
</protein>